<dbReference type="Pfam" id="PF07690">
    <property type="entry name" value="MFS_1"/>
    <property type="match status" value="1"/>
</dbReference>
<dbReference type="Gene3D" id="1.20.1250.20">
    <property type="entry name" value="MFS general substrate transporter like domains"/>
    <property type="match status" value="1"/>
</dbReference>
<feature type="transmembrane region" description="Helical" evidence="6">
    <location>
        <begin position="430"/>
        <end position="450"/>
    </location>
</feature>
<feature type="transmembrane region" description="Helical" evidence="6">
    <location>
        <begin position="1003"/>
        <end position="1025"/>
    </location>
</feature>
<feature type="transmembrane region" description="Helical" evidence="6">
    <location>
        <begin position="704"/>
        <end position="723"/>
    </location>
</feature>
<evidence type="ECO:0000313" key="9">
    <source>
        <dbReference type="Proteomes" id="UP001521785"/>
    </source>
</evidence>
<evidence type="ECO:0000259" key="7">
    <source>
        <dbReference type="PROSITE" id="PS50850"/>
    </source>
</evidence>
<accession>A0ABR3QZX7</accession>
<gene>
    <name evidence="8" type="ORF">SLS60_008210</name>
</gene>
<keyword evidence="9" id="KW-1185">Reference proteome</keyword>
<comment type="caution">
    <text evidence="8">The sequence shown here is derived from an EMBL/GenBank/DDBJ whole genome shotgun (WGS) entry which is preliminary data.</text>
</comment>
<evidence type="ECO:0000256" key="6">
    <source>
        <dbReference type="SAM" id="Phobius"/>
    </source>
</evidence>
<feature type="domain" description="Major facilitator superfamily (MFS) profile" evidence="7">
    <location>
        <begin position="395"/>
        <end position="818"/>
    </location>
</feature>
<comment type="subcellular location">
    <subcellularLocation>
        <location evidence="1">Membrane</location>
        <topology evidence="1">Multi-pass membrane protein</topology>
    </subcellularLocation>
</comment>
<dbReference type="InterPro" id="IPR011701">
    <property type="entry name" value="MFS"/>
</dbReference>
<feature type="transmembrane region" description="Helical" evidence="6">
    <location>
        <begin position="729"/>
        <end position="757"/>
    </location>
</feature>
<protein>
    <recommendedName>
        <fullName evidence="7">Major facilitator superfamily (MFS) profile domain-containing protein</fullName>
    </recommendedName>
</protein>
<dbReference type="InterPro" id="IPR015021">
    <property type="entry name" value="C11orf54_DUF1907"/>
</dbReference>
<feature type="transmembrane region" description="Helical" evidence="6">
    <location>
        <begin position="487"/>
        <end position="508"/>
    </location>
</feature>
<feature type="transmembrane region" description="Helical" evidence="6">
    <location>
        <begin position="520"/>
        <end position="542"/>
    </location>
</feature>
<evidence type="ECO:0000256" key="4">
    <source>
        <dbReference type="ARBA" id="ARBA00022989"/>
    </source>
</evidence>
<dbReference type="Pfam" id="PF08925">
    <property type="entry name" value="DUF1907"/>
    <property type="match status" value="1"/>
</dbReference>
<feature type="transmembrane region" description="Helical" evidence="6">
    <location>
        <begin position="665"/>
        <end position="683"/>
    </location>
</feature>
<dbReference type="PANTHER" id="PTHR23502">
    <property type="entry name" value="MAJOR FACILITATOR SUPERFAMILY"/>
    <property type="match status" value="1"/>
</dbReference>
<feature type="transmembrane region" description="Helical" evidence="6">
    <location>
        <begin position="396"/>
        <end position="418"/>
    </location>
</feature>
<dbReference type="Proteomes" id="UP001521785">
    <property type="component" value="Unassembled WGS sequence"/>
</dbReference>
<proteinExistence type="inferred from homology"/>
<keyword evidence="4 6" id="KW-1133">Transmembrane helix</keyword>
<dbReference type="EMBL" id="JAKJXO020000012">
    <property type="protein sequence ID" value="KAL1597724.1"/>
    <property type="molecule type" value="Genomic_DNA"/>
</dbReference>
<comment type="similarity">
    <text evidence="2">Belongs to the major facilitator superfamily.</text>
</comment>
<sequence length="1075" mass="117937">MQTKKITLSPPTLKEIATALQSPLAANYKHAIVDVVSCPDLRKAPFHLATQGLSGDEKISDVGGQPNLFPQPRLDCTWSILDIARAMEMGPHGGGLLGAGAGPFHVVGRNCELVPNLSWSEGFDNVTNGTYVAQIKDGDPSVERSPSLDCALMINLYGSLGGPGQVIKITARGRVGKEKSITELMQKALADAFGDRMISLGGVFVVKKGKSNYHIMPDFPPEEELPWDKSKQLNDWLTYHDFEAPIVCLSVLHSADPGKKLGLRMEKHTHFGLSPKRLEGEYNRNLPASPPDYQSCIAKHESDDKGSPYTPECERTRIPAKAESNSAFEAMSITNKETGAYAPTTAMNKDKEVYDGETVAVEETGRVAEADVVDWAGEDDVEKPLNWTNKRKVKQILVICYNTFLTPLGSTMFAPAIQQVMATFQSSNPLLASFVVSVWVLGYFFGPLVIGPLSELYGRLPIYAVCSVLFVLANVATALAPSLGSLIFFRFLAGTFGASPITIGAGSFGDLIKPQHRGGVIAIWSLGPLLGPILGPIAGGYLGEDAGWRWICWVLAIAAGVGSIATIIFQEETYPVVLLERKAARLRKETGKTNLTSALAGAKQKPSEVFARGIIRPLKLLVLSPIVASLSIYQGLVYGFMYLLFTTFPIVFQYQYGFSTGTIGLTYLGLGVGSLIGLVWGGIWSDSMYKKKAGEGAWKPEYRLLPLVPGSFFVPIGLFWYGWSAQAKVHWIVPIVGTTFMGIGINLLMMCIVTYIIDSHPLYEASASGALTAVRSLIGALVPLFGLSREGLKQTFLLHEILALSSFQLAHNKPDRRADYYAAGTHHQDHALRGLRKLLQNITEENAPAAFAASTLIPISVFASRGLDAVDADAGPHNALDDLADIFSLIQGIGRVIAAAQMGIMMSGPFQHIFKDPVYETAPQPLFQKMLEQLPTLTALFDEDESLDEDSRRDLLGFVTGMRENLLRCSRPCMENRDMRFLFYWPFHLSPNFMFGLRQRSPGALIIVMYWTIILSAAARTYWFLRGWTDRIVRAVLDELTEEPWREATEWPLQHIEAQRVIAQAAIPEVENLEI</sequence>
<reference evidence="8 9" key="1">
    <citation type="submission" date="2024-02" db="EMBL/GenBank/DDBJ databases">
        <title>De novo assembly and annotation of 12 fungi associated with fruit tree decline syndrome in Ontario, Canada.</title>
        <authorList>
            <person name="Sulman M."/>
            <person name="Ellouze W."/>
            <person name="Ilyukhin E."/>
        </authorList>
    </citation>
    <scope>NUCLEOTIDE SEQUENCE [LARGE SCALE GENOMIC DNA]</scope>
    <source>
        <strain evidence="8 9">M42-189</strain>
    </source>
</reference>
<feature type="transmembrane region" description="Helical" evidence="6">
    <location>
        <begin position="462"/>
        <end position="481"/>
    </location>
</feature>
<dbReference type="CDD" id="cd17298">
    <property type="entry name" value="DUF1907"/>
    <property type="match status" value="1"/>
</dbReference>
<feature type="transmembrane region" description="Helical" evidence="6">
    <location>
        <begin position="548"/>
        <end position="569"/>
    </location>
</feature>
<keyword evidence="5 6" id="KW-0472">Membrane</keyword>
<dbReference type="CDD" id="cd17323">
    <property type="entry name" value="MFS_Tpo1_MDR_like"/>
    <property type="match status" value="1"/>
</dbReference>
<evidence type="ECO:0000256" key="5">
    <source>
        <dbReference type="ARBA" id="ARBA00023136"/>
    </source>
</evidence>
<dbReference type="PROSITE" id="PS50850">
    <property type="entry name" value="MFS"/>
    <property type="match status" value="1"/>
</dbReference>
<dbReference type="InterPro" id="IPR036259">
    <property type="entry name" value="MFS_trans_sf"/>
</dbReference>
<evidence type="ECO:0000256" key="1">
    <source>
        <dbReference type="ARBA" id="ARBA00004141"/>
    </source>
</evidence>
<name>A0ABR3QZX7_9PLEO</name>
<dbReference type="SMART" id="SM01168">
    <property type="entry name" value="DUF1907"/>
    <property type="match status" value="1"/>
</dbReference>
<evidence type="ECO:0000256" key="3">
    <source>
        <dbReference type="ARBA" id="ARBA00022692"/>
    </source>
</evidence>
<evidence type="ECO:0000313" key="8">
    <source>
        <dbReference type="EMBL" id="KAL1597724.1"/>
    </source>
</evidence>
<evidence type="ECO:0000256" key="2">
    <source>
        <dbReference type="ARBA" id="ARBA00008335"/>
    </source>
</evidence>
<dbReference type="SUPFAM" id="SSF103473">
    <property type="entry name" value="MFS general substrate transporter"/>
    <property type="match status" value="1"/>
</dbReference>
<organism evidence="8 9">
    <name type="scientific">Paraconiothyrium brasiliense</name>
    <dbReference type="NCBI Taxonomy" id="300254"/>
    <lineage>
        <taxon>Eukaryota</taxon>
        <taxon>Fungi</taxon>
        <taxon>Dikarya</taxon>
        <taxon>Ascomycota</taxon>
        <taxon>Pezizomycotina</taxon>
        <taxon>Dothideomycetes</taxon>
        <taxon>Pleosporomycetidae</taxon>
        <taxon>Pleosporales</taxon>
        <taxon>Massarineae</taxon>
        <taxon>Didymosphaeriaceae</taxon>
        <taxon>Paraconiothyrium</taxon>
    </lineage>
</organism>
<dbReference type="InterPro" id="IPR020846">
    <property type="entry name" value="MFS_dom"/>
</dbReference>
<feature type="transmembrane region" description="Helical" evidence="6">
    <location>
        <begin position="620"/>
        <end position="645"/>
    </location>
</feature>
<keyword evidence="3 6" id="KW-0812">Transmembrane</keyword>
<dbReference type="PANTHER" id="PTHR23502:SF68">
    <property type="entry name" value="MULTIDRUG TRANSPORTER, PUTATIVE (AFU_ORTHOLOGUE AFUA_3G01120)-RELATED"/>
    <property type="match status" value="1"/>
</dbReference>
<dbReference type="SUPFAM" id="SSF117856">
    <property type="entry name" value="AF0104/ALDC/Ptd012-like"/>
    <property type="match status" value="1"/>
</dbReference>